<keyword evidence="3" id="KW-1185">Reference proteome</keyword>
<evidence type="ECO:0000256" key="1">
    <source>
        <dbReference type="SAM" id="MobiDB-lite"/>
    </source>
</evidence>
<name>A0A7L4ZJQ5_9FLAO</name>
<proteinExistence type="predicted"/>
<protein>
    <submittedName>
        <fullName evidence="2">Uncharacterized protein</fullName>
    </submittedName>
</protein>
<dbReference type="RefSeq" id="WP_160129140.1">
    <property type="nucleotide sequence ID" value="NZ_CP019288.1"/>
</dbReference>
<evidence type="ECO:0000313" key="2">
    <source>
        <dbReference type="EMBL" id="QHI36436.1"/>
    </source>
</evidence>
<dbReference type="KEGG" id="kan:IMCC3317_17990"/>
<evidence type="ECO:0000313" key="3">
    <source>
        <dbReference type="Proteomes" id="UP000464657"/>
    </source>
</evidence>
<feature type="region of interest" description="Disordered" evidence="1">
    <location>
        <begin position="1"/>
        <end position="59"/>
    </location>
</feature>
<feature type="compositionally biased region" description="Basic and acidic residues" evidence="1">
    <location>
        <begin position="15"/>
        <end position="25"/>
    </location>
</feature>
<dbReference type="Proteomes" id="UP000464657">
    <property type="component" value="Chromosome"/>
</dbReference>
<accession>A0A7L4ZJQ5</accession>
<gene>
    <name evidence="2" type="ORF">IMCC3317_17990</name>
</gene>
<dbReference type="EMBL" id="CP019288">
    <property type="protein sequence ID" value="QHI36436.1"/>
    <property type="molecule type" value="Genomic_DNA"/>
</dbReference>
<organism evidence="2 3">
    <name type="scientific">Kordia antarctica</name>
    <dbReference type="NCBI Taxonomy" id="1218801"/>
    <lineage>
        <taxon>Bacteria</taxon>
        <taxon>Pseudomonadati</taxon>
        <taxon>Bacteroidota</taxon>
        <taxon>Flavobacteriia</taxon>
        <taxon>Flavobacteriales</taxon>
        <taxon>Flavobacteriaceae</taxon>
        <taxon>Kordia</taxon>
    </lineage>
</organism>
<dbReference type="AlphaFoldDB" id="A0A7L4ZJQ5"/>
<reference evidence="2 3" key="1">
    <citation type="journal article" date="2013" name="Int. J. Syst. Evol. Microbiol.">
        <title>Kordia antarctica sp. nov., isolated from Antarctic seawater.</title>
        <authorList>
            <person name="Baek K."/>
            <person name="Choi A."/>
            <person name="Kang I."/>
            <person name="Lee K."/>
            <person name="Cho J.C."/>
        </authorList>
    </citation>
    <scope>NUCLEOTIDE SEQUENCE [LARGE SCALE GENOMIC DNA]</scope>
    <source>
        <strain evidence="2 3">IMCC3317</strain>
    </source>
</reference>
<sequence>MTNSRKGFSTTENTETTKPKEEEPVTTKPANPKPGVTPTTTIKDIRPGEEDEGNPKKQS</sequence>